<reference evidence="1" key="1">
    <citation type="journal article" date="2014" name="Int. J. Syst. Evol. Microbiol.">
        <title>Complete genome sequence of Corynebacterium casei LMG S-19264T (=DSM 44701T), isolated from a smear-ripened cheese.</title>
        <authorList>
            <consortium name="US DOE Joint Genome Institute (JGI-PGF)"/>
            <person name="Walter F."/>
            <person name="Albersmeier A."/>
            <person name="Kalinowski J."/>
            <person name="Ruckert C."/>
        </authorList>
    </citation>
    <scope>NUCLEOTIDE SEQUENCE</scope>
    <source>
        <strain evidence="1">JCM 4125</strain>
    </source>
</reference>
<gene>
    <name evidence="1" type="ORF">GCM10010226_17370</name>
</gene>
<evidence type="ECO:0000313" key="2">
    <source>
        <dbReference type="Proteomes" id="UP000646776"/>
    </source>
</evidence>
<comment type="caution">
    <text evidence="1">The sequence shown here is derived from an EMBL/GenBank/DDBJ whole genome shotgun (WGS) entry which is preliminary data.</text>
</comment>
<sequence>MRPYISTVKTVRRGGAGTVVVGAIRRWAAALPAVVVAAVLLGLLAPGTAQAAPVSCDGMRKVRTVAFPNGFVHIYKTGGRVCARTFAQHPGAKRKITVSVQARGHVAVRKGRKHARSSPAVQVYAGHRCVWVKGWVGRDSGGSGWILC</sequence>
<dbReference type="EMBL" id="BMSA01000003">
    <property type="protein sequence ID" value="GGT41461.1"/>
    <property type="molecule type" value="Genomic_DNA"/>
</dbReference>
<organism evidence="1 2">
    <name type="scientific">Streptomyces phaeofaciens</name>
    <dbReference type="NCBI Taxonomy" id="68254"/>
    <lineage>
        <taxon>Bacteria</taxon>
        <taxon>Bacillati</taxon>
        <taxon>Actinomycetota</taxon>
        <taxon>Actinomycetes</taxon>
        <taxon>Kitasatosporales</taxon>
        <taxon>Streptomycetaceae</taxon>
        <taxon>Streptomyces</taxon>
    </lineage>
</organism>
<keyword evidence="2" id="KW-1185">Reference proteome</keyword>
<accession>A0A918LRE4</accession>
<proteinExistence type="predicted"/>
<dbReference type="AlphaFoldDB" id="A0A918LRE4"/>
<reference evidence="1" key="2">
    <citation type="submission" date="2020-09" db="EMBL/GenBank/DDBJ databases">
        <authorList>
            <person name="Sun Q."/>
            <person name="Ohkuma M."/>
        </authorList>
    </citation>
    <scope>NUCLEOTIDE SEQUENCE</scope>
    <source>
        <strain evidence="1">JCM 4125</strain>
    </source>
</reference>
<evidence type="ECO:0000313" key="1">
    <source>
        <dbReference type="EMBL" id="GGT41461.1"/>
    </source>
</evidence>
<dbReference type="Proteomes" id="UP000646776">
    <property type="component" value="Unassembled WGS sequence"/>
</dbReference>
<protein>
    <recommendedName>
        <fullName evidence="3">Secreted protein</fullName>
    </recommendedName>
</protein>
<name>A0A918LRE4_9ACTN</name>
<evidence type="ECO:0008006" key="3">
    <source>
        <dbReference type="Google" id="ProtNLM"/>
    </source>
</evidence>